<proteinExistence type="predicted"/>
<evidence type="ECO:0000313" key="2">
    <source>
        <dbReference type="EMBL" id="MFB9069836.1"/>
    </source>
</evidence>
<protein>
    <submittedName>
        <fullName evidence="2">Uncharacterized protein</fullName>
    </submittedName>
</protein>
<evidence type="ECO:0000256" key="1">
    <source>
        <dbReference type="SAM" id="MobiDB-lite"/>
    </source>
</evidence>
<keyword evidence="3" id="KW-1185">Reference proteome</keyword>
<feature type="region of interest" description="Disordered" evidence="1">
    <location>
        <begin position="35"/>
        <end position="74"/>
    </location>
</feature>
<sequence length="91" mass="9889">MADCTCRFSETSSAISRLTGTGSKGVRARWRLTSNGVHRHSSRSRARSKGAITPMPRWVTGPSKSMSDRSTAAPALCHVELPRRSAELMMG</sequence>
<dbReference type="EMBL" id="JBHMFI010000001">
    <property type="protein sequence ID" value="MFB9069836.1"/>
    <property type="molecule type" value="Genomic_DNA"/>
</dbReference>
<evidence type="ECO:0000313" key="3">
    <source>
        <dbReference type="Proteomes" id="UP001589575"/>
    </source>
</evidence>
<feature type="compositionally biased region" description="Basic residues" evidence="1">
    <location>
        <begin position="37"/>
        <end position="48"/>
    </location>
</feature>
<organism evidence="2 3">
    <name type="scientific">Citricoccus parietis</name>
    <dbReference type="NCBI Taxonomy" id="592307"/>
    <lineage>
        <taxon>Bacteria</taxon>
        <taxon>Bacillati</taxon>
        <taxon>Actinomycetota</taxon>
        <taxon>Actinomycetes</taxon>
        <taxon>Micrococcales</taxon>
        <taxon>Micrococcaceae</taxon>
        <taxon>Citricoccus</taxon>
    </lineage>
</organism>
<accession>A0ABV5FT36</accession>
<comment type="caution">
    <text evidence="2">The sequence shown here is derived from an EMBL/GenBank/DDBJ whole genome shotgun (WGS) entry which is preliminary data.</text>
</comment>
<name>A0ABV5FT36_9MICC</name>
<reference evidence="2 3" key="1">
    <citation type="submission" date="2024-09" db="EMBL/GenBank/DDBJ databases">
        <authorList>
            <person name="Sun Q."/>
            <person name="Mori K."/>
        </authorList>
    </citation>
    <scope>NUCLEOTIDE SEQUENCE [LARGE SCALE GENOMIC DNA]</scope>
    <source>
        <strain evidence="2 3">CCM 7609</strain>
    </source>
</reference>
<dbReference type="Proteomes" id="UP001589575">
    <property type="component" value="Unassembled WGS sequence"/>
</dbReference>
<gene>
    <name evidence="2" type="ORF">ACFFX0_00920</name>
</gene>